<evidence type="ECO:0000313" key="1">
    <source>
        <dbReference type="EMBL" id="EFX68168.1"/>
    </source>
</evidence>
<gene>
    <name evidence="1" type="ORF">DAPPUDRAFT_114826</name>
</gene>
<dbReference type="EMBL" id="GL732661">
    <property type="protein sequence ID" value="EFX68168.1"/>
    <property type="molecule type" value="Genomic_DNA"/>
</dbReference>
<dbReference type="AlphaFoldDB" id="E9HJC7"/>
<accession>E9HJC7</accession>
<dbReference type="KEGG" id="dpx:DAPPUDRAFT_114826"/>
<dbReference type="HOGENOM" id="CLU_772244_0_0_1"/>
<evidence type="ECO:0000313" key="2">
    <source>
        <dbReference type="Proteomes" id="UP000000305"/>
    </source>
</evidence>
<dbReference type="Proteomes" id="UP000000305">
    <property type="component" value="Unassembled WGS sequence"/>
</dbReference>
<name>E9HJC7_DAPPU</name>
<proteinExistence type="predicted"/>
<keyword evidence="2" id="KW-1185">Reference proteome</keyword>
<organism evidence="1 2">
    <name type="scientific">Daphnia pulex</name>
    <name type="common">Water flea</name>
    <dbReference type="NCBI Taxonomy" id="6669"/>
    <lineage>
        <taxon>Eukaryota</taxon>
        <taxon>Metazoa</taxon>
        <taxon>Ecdysozoa</taxon>
        <taxon>Arthropoda</taxon>
        <taxon>Crustacea</taxon>
        <taxon>Branchiopoda</taxon>
        <taxon>Diplostraca</taxon>
        <taxon>Cladocera</taxon>
        <taxon>Anomopoda</taxon>
        <taxon>Daphniidae</taxon>
        <taxon>Daphnia</taxon>
    </lineage>
</organism>
<dbReference type="OrthoDB" id="7474070at2759"/>
<dbReference type="InParanoid" id="E9HJC7"/>
<reference evidence="1 2" key="1">
    <citation type="journal article" date="2011" name="Science">
        <title>The ecoresponsive genome of Daphnia pulex.</title>
        <authorList>
            <person name="Colbourne J.K."/>
            <person name="Pfrender M.E."/>
            <person name="Gilbert D."/>
            <person name="Thomas W.K."/>
            <person name="Tucker A."/>
            <person name="Oakley T.H."/>
            <person name="Tokishita S."/>
            <person name="Aerts A."/>
            <person name="Arnold G.J."/>
            <person name="Basu M.K."/>
            <person name="Bauer D.J."/>
            <person name="Caceres C.E."/>
            <person name="Carmel L."/>
            <person name="Casola C."/>
            <person name="Choi J.H."/>
            <person name="Detter J.C."/>
            <person name="Dong Q."/>
            <person name="Dusheyko S."/>
            <person name="Eads B.D."/>
            <person name="Frohlich T."/>
            <person name="Geiler-Samerotte K.A."/>
            <person name="Gerlach D."/>
            <person name="Hatcher P."/>
            <person name="Jogdeo S."/>
            <person name="Krijgsveld J."/>
            <person name="Kriventseva E.V."/>
            <person name="Kultz D."/>
            <person name="Laforsch C."/>
            <person name="Lindquist E."/>
            <person name="Lopez J."/>
            <person name="Manak J.R."/>
            <person name="Muller J."/>
            <person name="Pangilinan J."/>
            <person name="Patwardhan R.P."/>
            <person name="Pitluck S."/>
            <person name="Pritham E.J."/>
            <person name="Rechtsteiner A."/>
            <person name="Rho M."/>
            <person name="Rogozin I.B."/>
            <person name="Sakarya O."/>
            <person name="Salamov A."/>
            <person name="Schaack S."/>
            <person name="Shapiro H."/>
            <person name="Shiga Y."/>
            <person name="Skalitzky C."/>
            <person name="Smith Z."/>
            <person name="Souvorov A."/>
            <person name="Sung W."/>
            <person name="Tang Z."/>
            <person name="Tsuchiya D."/>
            <person name="Tu H."/>
            <person name="Vos H."/>
            <person name="Wang M."/>
            <person name="Wolf Y.I."/>
            <person name="Yamagata H."/>
            <person name="Yamada T."/>
            <person name="Ye Y."/>
            <person name="Shaw J.R."/>
            <person name="Andrews J."/>
            <person name="Crease T.J."/>
            <person name="Tang H."/>
            <person name="Lucas S.M."/>
            <person name="Robertson H.M."/>
            <person name="Bork P."/>
            <person name="Koonin E.V."/>
            <person name="Zdobnov E.M."/>
            <person name="Grigoriev I.V."/>
            <person name="Lynch M."/>
            <person name="Boore J.L."/>
        </authorList>
    </citation>
    <scope>NUCLEOTIDE SEQUENCE [LARGE SCALE GENOMIC DNA]</scope>
</reference>
<sequence>MEEDFDGVDTQANTAAEAQSESIIVIQASSQMNPNAVSFRPLKEKLAREKKGKPKVKLADESRIAIYAGLVAVDKITFHQSVGFFHLTQGAAFLPRASPALCRRIHFSEEEFANADEYDSGIGNQDQSLDVSLMLVSPATLSSIAVDATTIPAIAADAPTIPAIAADAPTLLTIEGKAPIIPMIKVDAPTIPAFAEDGTTIPEISPTIREEALTIPAIAKRGRPCTRLVHTQNTRRWNSCDDWGDIFSFKSDEALGHASRILHLLCRQTLLAYTFETGVGSLVKPFKNLSDIEKKILTLFWTKEKQLDREEYIPLLGKIVGKVDMEGMVDPKDQYRLATNLLGYIVVLNIEMLKTAGSK</sequence>
<protein>
    <submittedName>
        <fullName evidence="1">Uncharacterized protein</fullName>
    </submittedName>
</protein>